<dbReference type="EC" id="2.1.1.213" evidence="12"/>
<evidence type="ECO:0000256" key="7">
    <source>
        <dbReference type="ARBA" id="ARBA00022694"/>
    </source>
</evidence>
<comment type="subcellular location">
    <subcellularLocation>
        <location evidence="1">Cytoplasm</location>
    </subcellularLocation>
</comment>
<organism evidence="15 16">
    <name type="scientific">Desulfurococcus amylolyticus (strain DSM 18924 / JCM 16383 / VKM B-2413 / 1221n)</name>
    <name type="common">Desulfurococcus kamchatkensis</name>
    <dbReference type="NCBI Taxonomy" id="490899"/>
    <lineage>
        <taxon>Archaea</taxon>
        <taxon>Thermoproteota</taxon>
        <taxon>Thermoprotei</taxon>
        <taxon>Desulfurococcales</taxon>
        <taxon>Desulfurococcaceae</taxon>
        <taxon>Desulfurococcus</taxon>
    </lineage>
</organism>
<dbReference type="EMBL" id="CP001140">
    <property type="protein sequence ID" value="ACL10865.1"/>
    <property type="molecule type" value="Genomic_DNA"/>
</dbReference>
<proteinExistence type="inferred from homology"/>
<dbReference type="GO" id="GO:0000049">
    <property type="term" value="F:tRNA binding"/>
    <property type="evidence" value="ECO:0007669"/>
    <property type="project" value="UniProtKB-KW"/>
</dbReference>
<evidence type="ECO:0000256" key="11">
    <source>
        <dbReference type="ARBA" id="ARBA00061338"/>
    </source>
</evidence>
<name>B8D434_DESA1</name>
<keyword evidence="3" id="KW-0820">tRNA-binding</keyword>
<dbReference type="PANTHER" id="PTHR14911">
    <property type="entry name" value="THUMP DOMAIN-CONTAINING"/>
    <property type="match status" value="1"/>
</dbReference>
<dbReference type="GO" id="GO:0005737">
    <property type="term" value="C:cytoplasm"/>
    <property type="evidence" value="ECO:0007669"/>
    <property type="project" value="UniProtKB-SubCell"/>
</dbReference>
<protein>
    <recommendedName>
        <fullName evidence="12">tRNA (guanine(10)-N(2))-dimethyltransferase</fullName>
        <ecNumber evidence="12">2.1.1.213</ecNumber>
    </recommendedName>
    <alternativeName>
        <fullName evidence="13">tRNA:G10 dimethyltransferase</fullName>
    </alternativeName>
</protein>
<evidence type="ECO:0000313" key="16">
    <source>
        <dbReference type="Proteomes" id="UP000006903"/>
    </source>
</evidence>
<keyword evidence="4 15" id="KW-0489">Methyltransferase</keyword>
<evidence type="ECO:0000313" key="15">
    <source>
        <dbReference type="EMBL" id="ACL10865.1"/>
    </source>
</evidence>
<dbReference type="eggNOG" id="arCOG00047">
    <property type="taxonomic scope" value="Archaea"/>
</dbReference>
<dbReference type="AlphaFoldDB" id="B8D434"/>
<dbReference type="GO" id="GO:0160101">
    <property type="term" value="F:tRNA (guanine(10)-N2)-dimethyltransferase activity"/>
    <property type="evidence" value="ECO:0007669"/>
    <property type="project" value="UniProtKB-EC"/>
</dbReference>
<dbReference type="PRINTS" id="PR00507">
    <property type="entry name" value="N12N6MTFRASE"/>
</dbReference>
<dbReference type="PROSITE" id="PS00092">
    <property type="entry name" value="N6_MTASE"/>
    <property type="match status" value="1"/>
</dbReference>
<evidence type="ECO:0000256" key="8">
    <source>
        <dbReference type="ARBA" id="ARBA00022884"/>
    </source>
</evidence>
<dbReference type="InterPro" id="IPR029063">
    <property type="entry name" value="SAM-dependent_MTases_sf"/>
</dbReference>
<dbReference type="KEGG" id="dka:DKAM_0539"/>
<dbReference type="Gene3D" id="3.40.50.150">
    <property type="entry name" value="Vaccinia Virus protein VP39"/>
    <property type="match status" value="1"/>
</dbReference>
<evidence type="ECO:0000256" key="2">
    <source>
        <dbReference type="ARBA" id="ARBA00022490"/>
    </source>
</evidence>
<evidence type="ECO:0000256" key="5">
    <source>
        <dbReference type="ARBA" id="ARBA00022679"/>
    </source>
</evidence>
<evidence type="ECO:0000259" key="14">
    <source>
        <dbReference type="Pfam" id="PF01170"/>
    </source>
</evidence>
<keyword evidence="6" id="KW-0949">S-adenosyl-L-methionine</keyword>
<keyword evidence="8" id="KW-0694">RNA-binding</keyword>
<evidence type="ECO:0000256" key="4">
    <source>
        <dbReference type="ARBA" id="ARBA00022603"/>
    </source>
</evidence>
<comment type="function">
    <text evidence="10">Catalyzes the adenosylmethionine-dependent methylation of the exocyclic amino group (N(2)) of guanosine at position 10 of various tRNAs. Acts via a two-step process that leads to the formation of either N(2)-monomethyl (m(2)G) or N(2)-dimethylguanosine (m(2)(2)G).</text>
</comment>
<comment type="catalytic activity">
    <reaction evidence="9">
        <text>guanosine(10) in tRNA + 2 S-adenosyl-L-methionine = N(2)-dimethylguanosine(10) in tRNA + 2 S-adenosyl-L-homocysteine + 2 H(+)</text>
        <dbReference type="Rhea" id="RHEA:43124"/>
        <dbReference type="Rhea" id="RHEA-COMP:10355"/>
        <dbReference type="Rhea" id="RHEA-COMP:10358"/>
        <dbReference type="ChEBI" id="CHEBI:15378"/>
        <dbReference type="ChEBI" id="CHEBI:57856"/>
        <dbReference type="ChEBI" id="CHEBI:59789"/>
        <dbReference type="ChEBI" id="CHEBI:74269"/>
        <dbReference type="ChEBI" id="CHEBI:74513"/>
        <dbReference type="EC" id="2.1.1.213"/>
    </reaction>
</comment>
<dbReference type="PANTHER" id="PTHR14911:SF21">
    <property type="entry name" value="N2-METHYLGUANOSINE TRNA METHYLTRANSFERASE"/>
    <property type="match status" value="1"/>
</dbReference>
<evidence type="ECO:0000256" key="10">
    <source>
        <dbReference type="ARBA" id="ARBA00054380"/>
    </source>
</evidence>
<sequence length="340" mass="38476">MVPGMKALVNYFLLRGDNEALGRGELKALLEAYECRDVAMTCYTMLCIVRHRCRDIAERIVRRAGYIKEGGLLLAVDNPYDPSVILEKHLLGNSEVHASILKNSVSNTTAEKYTLYLGERHGVRIVNTGRSNLRLLFSDGLVFIGLKTVEQDSKGMYYRSGRHRPYKRSIALTPDVSRLLVNLTRIREGMVLLDPFAGTGSILLEAWSMNIRGIGVEVDWKLVHGMEENLRFYNTNAIPILGDSTLLDLISVDAIATDPPYGRGASMHGHSYLELYSMFIDKAWSILRNNSYMSFMTPIELEEVVGELLCRNGFTEVSRYYQYVHGGLTRVIYVVRKNEH</sequence>
<dbReference type="STRING" id="490899.DKAM_0539"/>
<keyword evidence="7" id="KW-0819">tRNA processing</keyword>
<dbReference type="InterPro" id="IPR002052">
    <property type="entry name" value="DNA_methylase_N6_adenine_CS"/>
</dbReference>
<comment type="similarity">
    <text evidence="11">Belongs to the methyltransferase superfamily. Trm-G10 family.</text>
</comment>
<evidence type="ECO:0000256" key="9">
    <source>
        <dbReference type="ARBA" id="ARBA00051883"/>
    </source>
</evidence>
<keyword evidence="5" id="KW-0808">Transferase</keyword>
<evidence type="ECO:0000256" key="3">
    <source>
        <dbReference type="ARBA" id="ARBA00022555"/>
    </source>
</evidence>
<dbReference type="SUPFAM" id="SSF53335">
    <property type="entry name" value="S-adenosyl-L-methionine-dependent methyltransferases"/>
    <property type="match status" value="1"/>
</dbReference>
<evidence type="ECO:0000256" key="6">
    <source>
        <dbReference type="ARBA" id="ARBA00022691"/>
    </source>
</evidence>
<reference evidence="15 16" key="1">
    <citation type="journal article" date="2009" name="J. Bacteriol.">
        <title>Complete genome sequence of the anaerobic, protein-degrading hyperthermophilic crenarchaeon Desulfurococcus kamchatkensis.</title>
        <authorList>
            <person name="Ravin N.V."/>
            <person name="Mardanov A.V."/>
            <person name="Beletsky A.V."/>
            <person name="Kublanov I.V."/>
            <person name="Kolganova T.V."/>
            <person name="Lebedinsky A.V."/>
            <person name="Chernyh N.A."/>
            <person name="Bonch-Osmolovskaya E.A."/>
            <person name="Skryabin K.G."/>
        </authorList>
    </citation>
    <scope>NUCLEOTIDE SEQUENCE [LARGE SCALE GENOMIC DNA]</scope>
    <source>
        <strain evidence="16">DSM 18924 / JCM 16383 / VKM B-2413 / 1221n</strain>
    </source>
</reference>
<dbReference type="Proteomes" id="UP000006903">
    <property type="component" value="Chromosome"/>
</dbReference>
<feature type="domain" description="Ribosomal RNA large subunit methyltransferase K/L-like methyltransferase" evidence="14">
    <location>
        <begin position="163"/>
        <end position="300"/>
    </location>
</feature>
<dbReference type="InterPro" id="IPR000241">
    <property type="entry name" value="RlmKL-like_Mtase"/>
</dbReference>
<dbReference type="HOGENOM" id="CLU_057819_0_0_2"/>
<evidence type="ECO:0000256" key="1">
    <source>
        <dbReference type="ARBA" id="ARBA00004496"/>
    </source>
</evidence>
<gene>
    <name evidence="15" type="ordered locus">DKAM_0539</name>
</gene>
<evidence type="ECO:0000256" key="13">
    <source>
        <dbReference type="ARBA" id="ARBA00082665"/>
    </source>
</evidence>
<dbReference type="GO" id="GO:0030488">
    <property type="term" value="P:tRNA methylation"/>
    <property type="evidence" value="ECO:0007669"/>
    <property type="project" value="TreeGrafter"/>
</dbReference>
<evidence type="ECO:0000256" key="12">
    <source>
        <dbReference type="ARBA" id="ARBA00066936"/>
    </source>
</evidence>
<accession>B8D434</accession>
<dbReference type="FunFam" id="3.40.50.150:FF:000251">
    <property type="entry name" value="Putative RNA methylase"/>
    <property type="match status" value="1"/>
</dbReference>
<keyword evidence="2" id="KW-0963">Cytoplasm</keyword>
<dbReference type="Pfam" id="PF01170">
    <property type="entry name" value="UPF0020"/>
    <property type="match status" value="1"/>
</dbReference>